<comment type="caution">
    <text evidence="2">The sequence shown here is derived from an EMBL/GenBank/DDBJ whole genome shotgun (WGS) entry which is preliminary data.</text>
</comment>
<evidence type="ECO:0000313" key="2">
    <source>
        <dbReference type="EMBL" id="KAJ0209464.1"/>
    </source>
</evidence>
<dbReference type="CDD" id="cd09272">
    <property type="entry name" value="RNase_HI_RT_Ty1"/>
    <property type="match status" value="1"/>
</dbReference>
<dbReference type="InterPro" id="IPR043502">
    <property type="entry name" value="DNA/RNA_pol_sf"/>
</dbReference>
<dbReference type="SUPFAM" id="SSF56672">
    <property type="entry name" value="DNA/RNA polymerases"/>
    <property type="match status" value="1"/>
</dbReference>
<dbReference type="AlphaFoldDB" id="A0A9R1XGR9"/>
<gene>
    <name evidence="2" type="ORF">LSAT_V11C400177050</name>
</gene>
<evidence type="ECO:0000313" key="3">
    <source>
        <dbReference type="Proteomes" id="UP000235145"/>
    </source>
</evidence>
<dbReference type="Proteomes" id="UP000235145">
    <property type="component" value="Unassembled WGS sequence"/>
</dbReference>
<accession>A0A9R1XGR9</accession>
<name>A0A9R1XGR9_LACSA</name>
<protein>
    <recommendedName>
        <fullName evidence="1">Reverse transcriptase Ty1/copia-type domain-containing protein</fullName>
    </recommendedName>
</protein>
<dbReference type="PANTHER" id="PTHR11439:SF484">
    <property type="entry name" value="REVERSE TRANSCRIPTASE TY1_COPIA-TYPE DOMAIN-CONTAINING PROTEIN"/>
    <property type="match status" value="1"/>
</dbReference>
<sequence length="365" mass="41181">MQKVNNIENFENLMEFLMEKNSKKNFGLRRSSYDHSMFFASSSSGCILLVVYVDDIVITGSDGTGIKKLKDFLASRCQTKDLGPLKYFLGIEVSRICLSERKYCLDILRDSGMIETKPCESPMVPNMKLKADDGDPFENPEKYIRVVAKLNYLTITRPNIAFPVSVVSQFMSSPQTSHWDAVTHILKYLKGAPGHGILYENHGHHVIEGFTDVDYNGDPTTRRSTTGYYVFVGGNLVSWKSKKQNVVSRSSVESKYMAMAQTTCELIWVRNLLGEIGFAQSKPMNLYCDNEAAIHIENNLVFHERTKHIEVDCDFTHEKLEDGIISTPHVRTGSQLADVFTKALPGLWISAICNKLGMYNIYDPA</sequence>
<organism evidence="2 3">
    <name type="scientific">Lactuca sativa</name>
    <name type="common">Garden lettuce</name>
    <dbReference type="NCBI Taxonomy" id="4236"/>
    <lineage>
        <taxon>Eukaryota</taxon>
        <taxon>Viridiplantae</taxon>
        <taxon>Streptophyta</taxon>
        <taxon>Embryophyta</taxon>
        <taxon>Tracheophyta</taxon>
        <taxon>Spermatophyta</taxon>
        <taxon>Magnoliopsida</taxon>
        <taxon>eudicotyledons</taxon>
        <taxon>Gunneridae</taxon>
        <taxon>Pentapetalae</taxon>
        <taxon>asterids</taxon>
        <taxon>campanulids</taxon>
        <taxon>Asterales</taxon>
        <taxon>Asteraceae</taxon>
        <taxon>Cichorioideae</taxon>
        <taxon>Cichorieae</taxon>
        <taxon>Lactucinae</taxon>
        <taxon>Lactuca</taxon>
    </lineage>
</organism>
<feature type="domain" description="Reverse transcriptase Ty1/copia-type" evidence="1">
    <location>
        <begin position="24"/>
        <end position="124"/>
    </location>
</feature>
<keyword evidence="3" id="KW-1185">Reference proteome</keyword>
<dbReference type="Pfam" id="PF07727">
    <property type="entry name" value="RVT_2"/>
    <property type="match status" value="1"/>
</dbReference>
<reference evidence="2 3" key="1">
    <citation type="journal article" date="2017" name="Nat. Commun.">
        <title>Genome assembly with in vitro proximity ligation data and whole-genome triplication in lettuce.</title>
        <authorList>
            <person name="Reyes-Chin-Wo S."/>
            <person name="Wang Z."/>
            <person name="Yang X."/>
            <person name="Kozik A."/>
            <person name="Arikit S."/>
            <person name="Song C."/>
            <person name="Xia L."/>
            <person name="Froenicke L."/>
            <person name="Lavelle D.O."/>
            <person name="Truco M.J."/>
            <person name="Xia R."/>
            <person name="Zhu S."/>
            <person name="Xu C."/>
            <person name="Xu H."/>
            <person name="Xu X."/>
            <person name="Cox K."/>
            <person name="Korf I."/>
            <person name="Meyers B.C."/>
            <person name="Michelmore R.W."/>
        </authorList>
    </citation>
    <scope>NUCLEOTIDE SEQUENCE [LARGE SCALE GENOMIC DNA]</scope>
    <source>
        <strain evidence="3">cv. Salinas</strain>
        <tissue evidence="2">Seedlings</tissue>
    </source>
</reference>
<dbReference type="EMBL" id="NBSK02000004">
    <property type="protein sequence ID" value="KAJ0209464.1"/>
    <property type="molecule type" value="Genomic_DNA"/>
</dbReference>
<evidence type="ECO:0000259" key="1">
    <source>
        <dbReference type="Pfam" id="PF07727"/>
    </source>
</evidence>
<proteinExistence type="predicted"/>
<dbReference type="PANTHER" id="PTHR11439">
    <property type="entry name" value="GAG-POL-RELATED RETROTRANSPOSON"/>
    <property type="match status" value="1"/>
</dbReference>
<dbReference type="InterPro" id="IPR013103">
    <property type="entry name" value="RVT_2"/>
</dbReference>